<organism evidence="1 2">
    <name type="scientific">Paenibacillus planticolens</name>
    <dbReference type="NCBI Taxonomy" id="2654976"/>
    <lineage>
        <taxon>Bacteria</taxon>
        <taxon>Bacillati</taxon>
        <taxon>Bacillota</taxon>
        <taxon>Bacilli</taxon>
        <taxon>Bacillales</taxon>
        <taxon>Paenibacillaceae</taxon>
        <taxon>Paenibacillus</taxon>
    </lineage>
</organism>
<sequence>MKIHFVIFFVIAVLLTACKPNEQPSALTSKKLYELYPGDLAKVDTIEIRSGSTGELKTFTEPDQIQPWIQNVREISFVPDPNQEGRVGFLFSVSFFENKQVKFSFTTNSSGSNYYLHNEELKNSIQTLFDSK</sequence>
<dbReference type="RefSeq" id="WP_171681949.1">
    <property type="nucleotide sequence ID" value="NZ_WHNZ01000012.1"/>
</dbReference>
<evidence type="ECO:0000313" key="1">
    <source>
        <dbReference type="EMBL" id="NOU99056.1"/>
    </source>
</evidence>
<keyword evidence="2" id="KW-1185">Reference proteome</keyword>
<dbReference type="EMBL" id="WHNZ01000012">
    <property type="protein sequence ID" value="NOU99056.1"/>
    <property type="molecule type" value="Genomic_DNA"/>
</dbReference>
<accession>A0ABX1ZG39</accession>
<comment type="caution">
    <text evidence="1">The sequence shown here is derived from an EMBL/GenBank/DDBJ whole genome shotgun (WGS) entry which is preliminary data.</text>
</comment>
<dbReference type="Proteomes" id="UP000618579">
    <property type="component" value="Unassembled WGS sequence"/>
</dbReference>
<protein>
    <recommendedName>
        <fullName evidence="3">Lipoprotein</fullName>
    </recommendedName>
</protein>
<proteinExistence type="predicted"/>
<name>A0ABX1ZG39_9BACL</name>
<gene>
    <name evidence="1" type="ORF">GC097_03340</name>
</gene>
<evidence type="ECO:0008006" key="3">
    <source>
        <dbReference type="Google" id="ProtNLM"/>
    </source>
</evidence>
<dbReference type="PROSITE" id="PS51257">
    <property type="entry name" value="PROKAR_LIPOPROTEIN"/>
    <property type="match status" value="1"/>
</dbReference>
<evidence type="ECO:0000313" key="2">
    <source>
        <dbReference type="Proteomes" id="UP000618579"/>
    </source>
</evidence>
<reference evidence="1 2" key="1">
    <citation type="submission" date="2019-10" db="EMBL/GenBank/DDBJ databases">
        <title>Description of Paenibacillus pedi sp. nov.</title>
        <authorList>
            <person name="Carlier A."/>
            <person name="Qi S."/>
        </authorList>
    </citation>
    <scope>NUCLEOTIDE SEQUENCE [LARGE SCALE GENOMIC DNA]</scope>
    <source>
        <strain evidence="1 2">LMG 31457</strain>
    </source>
</reference>